<keyword evidence="6" id="KW-1185">Reference proteome</keyword>
<comment type="subcellular location">
    <subcellularLocation>
        <location evidence="3">Cytoplasm</location>
    </subcellularLocation>
</comment>
<comment type="pathway">
    <text evidence="3">Nitrogen metabolism; urea degradation; CO(2) and NH(3) from urea (urease route): step 1/1.</text>
</comment>
<comment type="similarity">
    <text evidence="3">Belongs to the urease beta subunit family.</text>
</comment>
<feature type="compositionally biased region" description="Polar residues" evidence="4">
    <location>
        <begin position="128"/>
        <end position="139"/>
    </location>
</feature>
<dbReference type="InterPro" id="IPR002019">
    <property type="entry name" value="Urease_beta-like"/>
</dbReference>
<evidence type="ECO:0000256" key="2">
    <source>
        <dbReference type="ARBA" id="ARBA00047778"/>
    </source>
</evidence>
<dbReference type="RefSeq" id="WP_262854122.1">
    <property type="nucleotide sequence ID" value="NZ_JAOPKZ010000002.1"/>
</dbReference>
<comment type="catalytic activity">
    <reaction evidence="2 3">
        <text>urea + 2 H2O + H(+) = hydrogencarbonate + 2 NH4(+)</text>
        <dbReference type="Rhea" id="RHEA:20557"/>
        <dbReference type="ChEBI" id="CHEBI:15377"/>
        <dbReference type="ChEBI" id="CHEBI:15378"/>
        <dbReference type="ChEBI" id="CHEBI:16199"/>
        <dbReference type="ChEBI" id="CHEBI:17544"/>
        <dbReference type="ChEBI" id="CHEBI:28938"/>
        <dbReference type="EC" id="3.5.1.5"/>
    </reaction>
</comment>
<dbReference type="Proteomes" id="UP001209553">
    <property type="component" value="Unassembled WGS sequence"/>
</dbReference>
<comment type="caution">
    <text evidence="5">The sequence shown here is derived from an EMBL/GenBank/DDBJ whole genome shotgun (WGS) entry which is preliminary data.</text>
</comment>
<dbReference type="CDD" id="cd00407">
    <property type="entry name" value="Urease_beta"/>
    <property type="match status" value="1"/>
</dbReference>
<feature type="compositionally biased region" description="Basic and acidic residues" evidence="4">
    <location>
        <begin position="104"/>
        <end position="119"/>
    </location>
</feature>
<comment type="subunit">
    <text evidence="3">Heterotrimer of UreA (gamma), UreB (beta) and UreC (alpha) subunits. Three heterotrimers associate to form the active enzyme.</text>
</comment>
<evidence type="ECO:0000256" key="4">
    <source>
        <dbReference type="SAM" id="MobiDB-lite"/>
    </source>
</evidence>
<dbReference type="InterPro" id="IPR050069">
    <property type="entry name" value="Urease_subunit"/>
</dbReference>
<dbReference type="PANTHER" id="PTHR33569:SF1">
    <property type="entry name" value="UREASE"/>
    <property type="match status" value="1"/>
</dbReference>
<dbReference type="EMBL" id="JAOPKZ010000002">
    <property type="protein sequence ID" value="MCU5745404.1"/>
    <property type="molecule type" value="Genomic_DNA"/>
</dbReference>
<name>A0ABT2QN75_9STAP</name>
<dbReference type="EC" id="3.5.1.5" evidence="3"/>
<evidence type="ECO:0000313" key="6">
    <source>
        <dbReference type="Proteomes" id="UP001209553"/>
    </source>
</evidence>
<dbReference type="GO" id="GO:0009039">
    <property type="term" value="F:urease activity"/>
    <property type="evidence" value="ECO:0007669"/>
    <property type="project" value="UniProtKB-EC"/>
</dbReference>
<evidence type="ECO:0000256" key="3">
    <source>
        <dbReference type="HAMAP-Rule" id="MF_01954"/>
    </source>
</evidence>
<accession>A0ABT2QN75</accession>
<dbReference type="SUPFAM" id="SSF51278">
    <property type="entry name" value="Urease, beta-subunit"/>
    <property type="match status" value="1"/>
</dbReference>
<dbReference type="Gene3D" id="2.10.150.10">
    <property type="entry name" value="Urease, beta subunit"/>
    <property type="match status" value="1"/>
</dbReference>
<gene>
    <name evidence="3 5" type="primary">ureB</name>
    <name evidence="5" type="ORF">N9R04_01545</name>
</gene>
<keyword evidence="1 3" id="KW-0378">Hydrolase</keyword>
<evidence type="ECO:0000256" key="1">
    <source>
        <dbReference type="ARBA" id="ARBA00022801"/>
    </source>
</evidence>
<dbReference type="HAMAP" id="MF_01954">
    <property type="entry name" value="Urease_beta"/>
    <property type="match status" value="1"/>
</dbReference>
<dbReference type="InterPro" id="IPR036461">
    <property type="entry name" value="Urease_betasu_sf"/>
</dbReference>
<dbReference type="NCBIfam" id="TIGR00192">
    <property type="entry name" value="urease_beta"/>
    <property type="match status" value="1"/>
</dbReference>
<protein>
    <recommendedName>
        <fullName evidence="3">Urease subunit beta</fullName>
        <ecNumber evidence="3">3.5.1.5</ecNumber>
    </recommendedName>
    <alternativeName>
        <fullName evidence="3">Urea amidohydrolase subunit beta</fullName>
    </alternativeName>
</protein>
<proteinExistence type="inferred from homology"/>
<evidence type="ECO:0000313" key="5">
    <source>
        <dbReference type="EMBL" id="MCU5745404.1"/>
    </source>
</evidence>
<feature type="region of interest" description="Disordered" evidence="4">
    <location>
        <begin position="104"/>
        <end position="139"/>
    </location>
</feature>
<sequence length="139" mass="15599">MKPGDIKVKNSEITINQGHHETRLTVKNSGDRPVQVGSHYHFYEANPALQFDRDKSYGKHLDIPAGAAVRFEPGDEKDVQLIEYGGQRRIYGFHGVINSEIDESRVVKPTDDDNQEDSKIISAKNEGTENANKESGYNQ</sequence>
<reference evidence="5 6" key="1">
    <citation type="journal article" date="2023" name="Int. J. Syst. Evol. Microbiol.">
        <title>Streptococcus sciuri sp. nov., Staphylococcus marylandisciuri sp. nov. and Staphylococcus americanisciuri sp. nov., isolated from faeces of eastern grey squirrel (Sciurus carolinensis).</title>
        <authorList>
            <person name="Volokhov D.V."/>
            <person name="Zagorodnyaya T.A."/>
            <person name="Furtak V.A."/>
            <person name="Nattanmai G."/>
            <person name="Randall L."/>
            <person name="Jose S."/>
            <person name="Gao Y."/>
            <person name="Eisenberg T."/>
            <person name="Delmonte P."/>
            <person name="Blom J."/>
            <person name="Mitchell K.K."/>
        </authorList>
    </citation>
    <scope>NUCLEOTIDE SEQUENCE [LARGE SCALE GENOMIC DNA]</scope>
    <source>
        <strain evidence="5 6">SQ8-PEA</strain>
    </source>
</reference>
<dbReference type="Pfam" id="PF00699">
    <property type="entry name" value="Urease_beta"/>
    <property type="match status" value="1"/>
</dbReference>
<dbReference type="NCBIfam" id="NF009682">
    <property type="entry name" value="PRK13203.1"/>
    <property type="match status" value="1"/>
</dbReference>
<dbReference type="PANTHER" id="PTHR33569">
    <property type="entry name" value="UREASE"/>
    <property type="match status" value="1"/>
</dbReference>
<organism evidence="5 6">
    <name type="scientific">Staphylococcus marylandisciuri</name>
    <dbReference type="NCBI Taxonomy" id="2981529"/>
    <lineage>
        <taxon>Bacteria</taxon>
        <taxon>Bacillati</taxon>
        <taxon>Bacillota</taxon>
        <taxon>Bacilli</taxon>
        <taxon>Bacillales</taxon>
        <taxon>Staphylococcaceae</taxon>
        <taxon>Staphylococcus</taxon>
    </lineage>
</organism>
<keyword evidence="3" id="KW-0963">Cytoplasm</keyword>